<feature type="chain" id="PRO_5046373564" evidence="1">
    <location>
        <begin position="22"/>
        <end position="284"/>
    </location>
</feature>
<evidence type="ECO:0000313" key="3">
    <source>
        <dbReference type="EMBL" id="GAA0452473.1"/>
    </source>
</evidence>
<dbReference type="EMBL" id="BAAACZ010000003">
    <property type="protein sequence ID" value="GAA0452473.1"/>
    <property type="molecule type" value="Genomic_DNA"/>
</dbReference>
<dbReference type="PANTHER" id="PTHR10587:SF134">
    <property type="entry name" value="SECRETED PROTEIN"/>
    <property type="match status" value="1"/>
</dbReference>
<gene>
    <name evidence="3" type="ORF">GCM10008935_03900</name>
</gene>
<comment type="caution">
    <text evidence="3">The sequence shown here is derived from an EMBL/GenBank/DDBJ whole genome shotgun (WGS) entry which is preliminary data.</text>
</comment>
<dbReference type="PROSITE" id="PS51677">
    <property type="entry name" value="NODB"/>
    <property type="match status" value="1"/>
</dbReference>
<evidence type="ECO:0000256" key="1">
    <source>
        <dbReference type="SAM" id="SignalP"/>
    </source>
</evidence>
<dbReference type="InterPro" id="IPR011330">
    <property type="entry name" value="Glyco_hydro/deAcase_b/a-brl"/>
</dbReference>
<reference evidence="3 4" key="1">
    <citation type="journal article" date="2019" name="Int. J. Syst. Evol. Microbiol.">
        <title>The Global Catalogue of Microorganisms (GCM) 10K type strain sequencing project: providing services to taxonomists for standard genome sequencing and annotation.</title>
        <authorList>
            <consortium name="The Broad Institute Genomics Platform"/>
            <consortium name="The Broad Institute Genome Sequencing Center for Infectious Disease"/>
            <person name="Wu L."/>
            <person name="Ma J."/>
        </authorList>
    </citation>
    <scope>NUCLEOTIDE SEQUENCE [LARGE SCALE GENOMIC DNA]</scope>
    <source>
        <strain evidence="3 4">JCM 14193</strain>
    </source>
</reference>
<name>A0ABN0ZNM8_9BACI</name>
<dbReference type="PROSITE" id="PS51257">
    <property type="entry name" value="PROKAR_LIPOPROTEIN"/>
    <property type="match status" value="1"/>
</dbReference>
<dbReference type="RefSeq" id="WP_343781422.1">
    <property type="nucleotide sequence ID" value="NZ_BAAACZ010000003.1"/>
</dbReference>
<proteinExistence type="predicted"/>
<dbReference type="Proteomes" id="UP001500740">
    <property type="component" value="Unassembled WGS sequence"/>
</dbReference>
<dbReference type="Gene3D" id="3.20.20.370">
    <property type="entry name" value="Glycoside hydrolase/deacetylase"/>
    <property type="match status" value="1"/>
</dbReference>
<dbReference type="PANTHER" id="PTHR10587">
    <property type="entry name" value="GLYCOSYL TRANSFERASE-RELATED"/>
    <property type="match status" value="1"/>
</dbReference>
<evidence type="ECO:0000313" key="4">
    <source>
        <dbReference type="Proteomes" id="UP001500740"/>
    </source>
</evidence>
<dbReference type="InterPro" id="IPR050248">
    <property type="entry name" value="Polysacc_deacetylase_ArnD"/>
</dbReference>
<dbReference type="Pfam" id="PF01522">
    <property type="entry name" value="Polysacc_deac_1"/>
    <property type="match status" value="1"/>
</dbReference>
<sequence>MKFKILILLFTLVFIAGCSNFDQNKSLTLNDHSTIEHSLTERASPTHLFSTPIDLDIEQYSNESQEWGEFVTGVKTQLETDEQVMALTFDACGGPYGRGYDEEMIDFLIEQEIPATLFVNKDWIEHNQEVFLELANDPLFQIENHGTDHLPLSVNGQKAWGIKGTSNPEEVYEEVMTNQEYIKELTGQAPSYFRSGTAYFDEVSVQMIQDMELDAVNYNVLGDAGGTYSSDQVESSLLQAEPGSIALLHMNQPDSGTRGGVMNAIPQLIDEGYEFVHLDEFPLN</sequence>
<dbReference type="CDD" id="cd10955">
    <property type="entry name" value="CE4_BH0857_like"/>
    <property type="match status" value="1"/>
</dbReference>
<keyword evidence="1" id="KW-0732">Signal</keyword>
<accession>A0ABN0ZNM8</accession>
<feature type="domain" description="NodB homology" evidence="2">
    <location>
        <begin position="83"/>
        <end position="276"/>
    </location>
</feature>
<dbReference type="SUPFAM" id="SSF88713">
    <property type="entry name" value="Glycoside hydrolase/deacetylase"/>
    <property type="match status" value="1"/>
</dbReference>
<dbReference type="InterPro" id="IPR002509">
    <property type="entry name" value="NODB_dom"/>
</dbReference>
<feature type="signal peptide" evidence="1">
    <location>
        <begin position="1"/>
        <end position="21"/>
    </location>
</feature>
<organism evidence="3 4">
    <name type="scientific">Alkalibacillus silvisoli</name>
    <dbReference type="NCBI Taxonomy" id="392823"/>
    <lineage>
        <taxon>Bacteria</taxon>
        <taxon>Bacillati</taxon>
        <taxon>Bacillota</taxon>
        <taxon>Bacilli</taxon>
        <taxon>Bacillales</taxon>
        <taxon>Bacillaceae</taxon>
        <taxon>Alkalibacillus</taxon>
    </lineage>
</organism>
<protein>
    <submittedName>
        <fullName evidence="3">Polysaccharide deacetylase family protein</fullName>
    </submittedName>
</protein>
<evidence type="ECO:0000259" key="2">
    <source>
        <dbReference type="PROSITE" id="PS51677"/>
    </source>
</evidence>
<keyword evidence="4" id="KW-1185">Reference proteome</keyword>